<dbReference type="Proteomes" id="UP001175261">
    <property type="component" value="Unassembled WGS sequence"/>
</dbReference>
<proteinExistence type="predicted"/>
<reference evidence="2" key="1">
    <citation type="submission" date="2022-10" db="EMBL/GenBank/DDBJ databases">
        <title>Determination and structural analysis of whole genome sequence of Sarocladium strictum F4-1.</title>
        <authorList>
            <person name="Hu L."/>
            <person name="Jiang Y."/>
        </authorList>
    </citation>
    <scope>NUCLEOTIDE SEQUENCE</scope>
    <source>
        <strain evidence="2">F4-1</strain>
    </source>
</reference>
<evidence type="ECO:0000256" key="1">
    <source>
        <dbReference type="SAM" id="MobiDB-lite"/>
    </source>
</evidence>
<dbReference type="EMBL" id="JAPDFR010000006">
    <property type="protein sequence ID" value="KAK0385680.1"/>
    <property type="molecule type" value="Genomic_DNA"/>
</dbReference>
<gene>
    <name evidence="2" type="ORF">NLU13_6857</name>
</gene>
<organism evidence="2 3">
    <name type="scientific">Sarocladium strictum</name>
    <name type="common">Black bundle disease fungus</name>
    <name type="synonym">Acremonium strictum</name>
    <dbReference type="NCBI Taxonomy" id="5046"/>
    <lineage>
        <taxon>Eukaryota</taxon>
        <taxon>Fungi</taxon>
        <taxon>Dikarya</taxon>
        <taxon>Ascomycota</taxon>
        <taxon>Pezizomycotina</taxon>
        <taxon>Sordariomycetes</taxon>
        <taxon>Hypocreomycetidae</taxon>
        <taxon>Hypocreales</taxon>
        <taxon>Sarocladiaceae</taxon>
        <taxon>Sarocladium</taxon>
    </lineage>
</organism>
<comment type="caution">
    <text evidence="2">The sequence shown here is derived from an EMBL/GenBank/DDBJ whole genome shotgun (WGS) entry which is preliminary data.</text>
</comment>
<accession>A0AA39GE68</accession>
<dbReference type="AlphaFoldDB" id="A0AA39GE68"/>
<sequence length="229" mass="25777">MLNETKLAGPSEEPPSYSNDEPIPEIVQPATLYAAERFIYSSDPNAPPLYELSHSVGFLSDSDRTVRFERLEHTIKSRAGAPQVTTRNRHLYDLRHPTTGEMMNFEYQGESLSRQSLGSFVIVPFRKHVFGPKGFNVHRAARGSDDRLEARAVLFTATASKAKNVGFEWTDENGQMLAREIIEDDLMKFVVGAELGVKLRDALVAAWILRIWNEMSKRKGLTGMPGECY</sequence>
<name>A0AA39GE68_SARSR</name>
<protein>
    <submittedName>
        <fullName evidence="2">Uncharacterized protein</fullName>
    </submittedName>
</protein>
<keyword evidence="3" id="KW-1185">Reference proteome</keyword>
<feature type="region of interest" description="Disordered" evidence="1">
    <location>
        <begin position="1"/>
        <end position="23"/>
    </location>
</feature>
<evidence type="ECO:0000313" key="2">
    <source>
        <dbReference type="EMBL" id="KAK0385680.1"/>
    </source>
</evidence>
<evidence type="ECO:0000313" key="3">
    <source>
        <dbReference type="Proteomes" id="UP001175261"/>
    </source>
</evidence>